<sequence length="160" mass="18247">MGYWFFGGHGGFYIPSYDGSQPRPAGPHRPLLYGTVPYEEQIRRMEEGVRLRQRPAPNPTAWKYFKIFTRCFMAAMSITMMAWIFVARYFGSDPQVQDPYIMMGLIVFALIPVGFGFIITEGDIETQDTRAQGEALSSPSHGFEDLRADMARICAFLEIR</sequence>
<dbReference type="GeneID" id="125506195"/>
<name>A0A8R7UMP4_TRIUA</name>
<dbReference type="AlphaFoldDB" id="A0A8R7UMP4"/>
<feature type="transmembrane region" description="Helical" evidence="1">
    <location>
        <begin position="99"/>
        <end position="120"/>
    </location>
</feature>
<feature type="transmembrane region" description="Helical" evidence="1">
    <location>
        <begin position="67"/>
        <end position="87"/>
    </location>
</feature>
<keyword evidence="1" id="KW-0472">Membrane</keyword>
<reference evidence="2" key="3">
    <citation type="submission" date="2022-06" db="UniProtKB">
        <authorList>
            <consortium name="EnsemblPlants"/>
        </authorList>
    </citation>
    <scope>IDENTIFICATION</scope>
</reference>
<organism evidence="2 3">
    <name type="scientific">Triticum urartu</name>
    <name type="common">Red wild einkorn</name>
    <name type="synonym">Crithodium urartu</name>
    <dbReference type="NCBI Taxonomy" id="4572"/>
    <lineage>
        <taxon>Eukaryota</taxon>
        <taxon>Viridiplantae</taxon>
        <taxon>Streptophyta</taxon>
        <taxon>Embryophyta</taxon>
        <taxon>Tracheophyta</taxon>
        <taxon>Spermatophyta</taxon>
        <taxon>Magnoliopsida</taxon>
        <taxon>Liliopsida</taxon>
        <taxon>Poales</taxon>
        <taxon>Poaceae</taxon>
        <taxon>BOP clade</taxon>
        <taxon>Pooideae</taxon>
        <taxon>Triticodae</taxon>
        <taxon>Triticeae</taxon>
        <taxon>Triticinae</taxon>
        <taxon>Triticum</taxon>
    </lineage>
</organism>
<proteinExistence type="predicted"/>
<dbReference type="RefSeq" id="XP_048527015.1">
    <property type="nucleotide sequence ID" value="XM_048671058.1"/>
</dbReference>
<keyword evidence="1" id="KW-0812">Transmembrane</keyword>
<reference evidence="3" key="1">
    <citation type="journal article" date="2013" name="Nature">
        <title>Draft genome of the wheat A-genome progenitor Triticum urartu.</title>
        <authorList>
            <person name="Ling H.Q."/>
            <person name="Zhao S."/>
            <person name="Liu D."/>
            <person name="Wang J."/>
            <person name="Sun H."/>
            <person name="Zhang C."/>
            <person name="Fan H."/>
            <person name="Li D."/>
            <person name="Dong L."/>
            <person name="Tao Y."/>
            <person name="Gao C."/>
            <person name="Wu H."/>
            <person name="Li Y."/>
            <person name="Cui Y."/>
            <person name="Guo X."/>
            <person name="Zheng S."/>
            <person name="Wang B."/>
            <person name="Yu K."/>
            <person name="Liang Q."/>
            <person name="Yang W."/>
            <person name="Lou X."/>
            <person name="Chen J."/>
            <person name="Feng M."/>
            <person name="Jian J."/>
            <person name="Zhang X."/>
            <person name="Luo G."/>
            <person name="Jiang Y."/>
            <person name="Liu J."/>
            <person name="Wang Z."/>
            <person name="Sha Y."/>
            <person name="Zhang B."/>
            <person name="Wu H."/>
            <person name="Tang D."/>
            <person name="Shen Q."/>
            <person name="Xue P."/>
            <person name="Zou S."/>
            <person name="Wang X."/>
            <person name="Liu X."/>
            <person name="Wang F."/>
            <person name="Yang Y."/>
            <person name="An X."/>
            <person name="Dong Z."/>
            <person name="Zhang K."/>
            <person name="Zhang X."/>
            <person name="Luo M.C."/>
            <person name="Dvorak J."/>
            <person name="Tong Y."/>
            <person name="Wang J."/>
            <person name="Yang H."/>
            <person name="Li Z."/>
            <person name="Wang D."/>
            <person name="Zhang A."/>
            <person name="Wang J."/>
        </authorList>
    </citation>
    <scope>NUCLEOTIDE SEQUENCE</scope>
    <source>
        <strain evidence="3">cv. G1812</strain>
    </source>
</reference>
<evidence type="ECO:0000313" key="2">
    <source>
        <dbReference type="EnsemblPlants" id="TuG1812G0500004749.01.T01"/>
    </source>
</evidence>
<dbReference type="KEGG" id="tua:125506195"/>
<evidence type="ECO:0000313" key="3">
    <source>
        <dbReference type="Proteomes" id="UP000015106"/>
    </source>
</evidence>
<evidence type="ECO:0000256" key="1">
    <source>
        <dbReference type="SAM" id="Phobius"/>
    </source>
</evidence>
<reference evidence="2" key="2">
    <citation type="submission" date="2018-03" db="EMBL/GenBank/DDBJ databases">
        <title>The Triticum urartu genome reveals the dynamic nature of wheat genome evolution.</title>
        <authorList>
            <person name="Ling H."/>
            <person name="Ma B."/>
            <person name="Shi X."/>
            <person name="Liu H."/>
            <person name="Dong L."/>
            <person name="Sun H."/>
            <person name="Cao Y."/>
            <person name="Gao Q."/>
            <person name="Zheng S."/>
            <person name="Li Y."/>
            <person name="Yu Y."/>
            <person name="Du H."/>
            <person name="Qi M."/>
            <person name="Li Y."/>
            <person name="Yu H."/>
            <person name="Cui Y."/>
            <person name="Wang N."/>
            <person name="Chen C."/>
            <person name="Wu H."/>
            <person name="Zhao Y."/>
            <person name="Zhang J."/>
            <person name="Li Y."/>
            <person name="Zhou W."/>
            <person name="Zhang B."/>
            <person name="Hu W."/>
            <person name="Eijk M."/>
            <person name="Tang J."/>
            <person name="Witsenboer H."/>
            <person name="Zhao S."/>
            <person name="Li Z."/>
            <person name="Zhang A."/>
            <person name="Wang D."/>
            <person name="Liang C."/>
        </authorList>
    </citation>
    <scope>NUCLEOTIDE SEQUENCE [LARGE SCALE GENOMIC DNA]</scope>
    <source>
        <strain evidence="2">cv. G1812</strain>
    </source>
</reference>
<gene>
    <name evidence="2" type="primary">LOC125506195</name>
</gene>
<dbReference type="Proteomes" id="UP000015106">
    <property type="component" value="Chromosome 5"/>
</dbReference>
<dbReference type="EnsemblPlants" id="TuG1812G0500004749.01.T01">
    <property type="protein sequence ID" value="TuG1812G0500004749.01.T01"/>
    <property type="gene ID" value="TuG1812G0500004749.01"/>
</dbReference>
<accession>A0A8R7UMP4</accession>
<dbReference type="OrthoDB" id="586949at2759"/>
<protein>
    <submittedName>
        <fullName evidence="2">Uncharacterized protein</fullName>
    </submittedName>
</protein>
<dbReference type="Gramene" id="TuG1812G0500004749.01.T01">
    <property type="protein sequence ID" value="TuG1812G0500004749.01.T01"/>
    <property type="gene ID" value="TuG1812G0500004749.01"/>
</dbReference>
<keyword evidence="1" id="KW-1133">Transmembrane helix</keyword>
<keyword evidence="3" id="KW-1185">Reference proteome</keyword>